<evidence type="ECO:0000256" key="2">
    <source>
        <dbReference type="SAM" id="MobiDB-lite"/>
    </source>
</evidence>
<sequence length="682" mass="76041">MPVTGLRADNVKGMTFQETLTGRDIYVGENGVGKSARLQAFVFGIQGYLPSPFKKGLGDTFQIASGDAMSVSIETDEMFSFSRQIRRKTTNHKDGTKSYSYTSACSIFPDQGTKTNKDRERRISQAMGGFAVMFDLDEFMSMSDTKKREFVFSLSSPESYGWDRSRIYEELCESLGHAAPIEWNDKIPVAENISSLLEETSKKLSDARAVYKDKQKVKVEVIEMRQRATQEAVGDIAEIRGTLKSLREKRSEYDKEIAKAEEIKRQHDSLRDRISKLDKSRSTLDEGTLPDLGEAEKKVSDGNKGISMSEELAEDEEEKLDGYRSQLSETQEILSNTKEQLARIDQRQAIRDQINIISAKGCPLMGDQCESDLSAYKGSLEEKWQGVDDEVKILREKRDGIQADCKQIEEWAAASSKRLKNHKGCLKEWRKAVKGADKELVEVKNCHNARELDQLAVESEEELIQDVRSNLGAIVDTGMAVKAVAGIMDQISELEEKEKKAQEIKNVMANFDQANIAAAEAEEEVETLAKLRKALGSDGIQAEILKDVIGPLADTVNGLLSQVVPGEKYSVEFELYDMNGKDTFEIIWPRKIGRVSYNTLSGGQQILFGAALMIALILQADPPLKAMCIEAAELDAENFFSLLDALDEIAGGIDNILIATCNDKVIEKKDTVADKWEVVHLD</sequence>
<reference evidence="3" key="1">
    <citation type="journal article" date="2015" name="Nature">
        <title>Complex archaea that bridge the gap between prokaryotes and eukaryotes.</title>
        <authorList>
            <person name="Spang A."/>
            <person name="Saw J.H."/>
            <person name="Jorgensen S.L."/>
            <person name="Zaremba-Niedzwiedzka K."/>
            <person name="Martijn J."/>
            <person name="Lind A.E."/>
            <person name="van Eijk R."/>
            <person name="Schleper C."/>
            <person name="Guy L."/>
            <person name="Ettema T.J."/>
        </authorList>
    </citation>
    <scope>NUCLEOTIDE SEQUENCE</scope>
</reference>
<dbReference type="PANTHER" id="PTHR32114">
    <property type="entry name" value="ABC TRANSPORTER ABCH.3"/>
    <property type="match status" value="1"/>
</dbReference>
<dbReference type="SUPFAM" id="SSF52540">
    <property type="entry name" value="P-loop containing nucleoside triphosphate hydrolases"/>
    <property type="match status" value="1"/>
</dbReference>
<dbReference type="InterPro" id="IPR027417">
    <property type="entry name" value="P-loop_NTPase"/>
</dbReference>
<dbReference type="Gene3D" id="3.40.50.300">
    <property type="entry name" value="P-loop containing nucleotide triphosphate hydrolases"/>
    <property type="match status" value="2"/>
</dbReference>
<evidence type="ECO:0000256" key="1">
    <source>
        <dbReference type="SAM" id="Coils"/>
    </source>
</evidence>
<feature type="region of interest" description="Disordered" evidence="2">
    <location>
        <begin position="281"/>
        <end position="316"/>
    </location>
</feature>
<dbReference type="AlphaFoldDB" id="A0A0F9SUD1"/>
<evidence type="ECO:0000313" key="3">
    <source>
        <dbReference type="EMBL" id="KKN70469.1"/>
    </source>
</evidence>
<organism evidence="3">
    <name type="scientific">marine sediment metagenome</name>
    <dbReference type="NCBI Taxonomy" id="412755"/>
    <lineage>
        <taxon>unclassified sequences</taxon>
        <taxon>metagenomes</taxon>
        <taxon>ecological metagenomes</taxon>
    </lineage>
</organism>
<dbReference type="PANTHER" id="PTHR32114:SF2">
    <property type="entry name" value="ABC TRANSPORTER ABCH.3"/>
    <property type="match status" value="1"/>
</dbReference>
<name>A0A0F9SUD1_9ZZZZ</name>
<keyword evidence="1" id="KW-0175">Coiled coil</keyword>
<gene>
    <name evidence="3" type="ORF">LCGC14_0430470</name>
</gene>
<accession>A0A0F9SUD1</accession>
<feature type="coiled-coil region" evidence="1">
    <location>
        <begin position="236"/>
        <end position="280"/>
    </location>
</feature>
<dbReference type="EMBL" id="LAZR01000402">
    <property type="protein sequence ID" value="KKN70469.1"/>
    <property type="molecule type" value="Genomic_DNA"/>
</dbReference>
<evidence type="ECO:0008006" key="4">
    <source>
        <dbReference type="Google" id="ProtNLM"/>
    </source>
</evidence>
<protein>
    <recommendedName>
        <fullName evidence="4">Rad50/SbcC-type AAA domain-containing protein</fullName>
    </recommendedName>
</protein>
<proteinExistence type="predicted"/>
<comment type="caution">
    <text evidence="3">The sequence shown here is derived from an EMBL/GenBank/DDBJ whole genome shotgun (WGS) entry which is preliminary data.</text>
</comment>
<feature type="coiled-coil region" evidence="1">
    <location>
        <begin position="484"/>
        <end position="538"/>
    </location>
</feature>